<protein>
    <submittedName>
        <fullName evidence="1">Uncharacterized protein</fullName>
    </submittedName>
</protein>
<gene>
    <name evidence="1" type="ORF">G2W53_001458</name>
</gene>
<dbReference type="OrthoDB" id="1937290at2759"/>
<dbReference type="InterPro" id="IPR012337">
    <property type="entry name" value="RNaseH-like_sf"/>
</dbReference>
<evidence type="ECO:0000313" key="1">
    <source>
        <dbReference type="EMBL" id="KAF7844553.1"/>
    </source>
</evidence>
<keyword evidence="2" id="KW-1185">Reference proteome</keyword>
<organism evidence="1 2">
    <name type="scientific">Senna tora</name>
    <dbReference type="NCBI Taxonomy" id="362788"/>
    <lineage>
        <taxon>Eukaryota</taxon>
        <taxon>Viridiplantae</taxon>
        <taxon>Streptophyta</taxon>
        <taxon>Embryophyta</taxon>
        <taxon>Tracheophyta</taxon>
        <taxon>Spermatophyta</taxon>
        <taxon>Magnoliopsida</taxon>
        <taxon>eudicotyledons</taxon>
        <taxon>Gunneridae</taxon>
        <taxon>Pentapetalae</taxon>
        <taxon>rosids</taxon>
        <taxon>fabids</taxon>
        <taxon>Fabales</taxon>
        <taxon>Fabaceae</taxon>
        <taxon>Caesalpinioideae</taxon>
        <taxon>Cassia clade</taxon>
        <taxon>Senna</taxon>
    </lineage>
</organism>
<dbReference type="SUPFAM" id="SSF53098">
    <property type="entry name" value="Ribonuclease H-like"/>
    <property type="match status" value="1"/>
</dbReference>
<comment type="caution">
    <text evidence="1">The sequence shown here is derived from an EMBL/GenBank/DDBJ whole genome shotgun (WGS) entry which is preliminary data.</text>
</comment>
<dbReference type="AlphaFoldDB" id="A0A834XFV2"/>
<accession>A0A834XFV2</accession>
<dbReference type="Proteomes" id="UP000634136">
    <property type="component" value="Unassembled WGS sequence"/>
</dbReference>
<name>A0A834XFV2_9FABA</name>
<dbReference type="EMBL" id="JAAIUW010000001">
    <property type="protein sequence ID" value="KAF7844553.1"/>
    <property type="molecule type" value="Genomic_DNA"/>
</dbReference>
<reference evidence="1" key="1">
    <citation type="submission" date="2020-09" db="EMBL/GenBank/DDBJ databases">
        <title>Genome-Enabled Discovery of Anthraquinone Biosynthesis in Senna tora.</title>
        <authorList>
            <person name="Kang S.-H."/>
            <person name="Pandey R.P."/>
            <person name="Lee C.-M."/>
            <person name="Sim J.-S."/>
            <person name="Jeong J.-T."/>
            <person name="Choi B.-S."/>
            <person name="Jung M."/>
            <person name="Ginzburg D."/>
            <person name="Zhao K."/>
            <person name="Won S.Y."/>
            <person name="Oh T.-J."/>
            <person name="Yu Y."/>
            <person name="Kim N.-H."/>
            <person name="Lee O.R."/>
            <person name="Lee T.-H."/>
            <person name="Bashyal P."/>
            <person name="Kim T.-S."/>
            <person name="Lee W.-H."/>
            <person name="Kawkins C."/>
            <person name="Kim C.-K."/>
            <person name="Kim J.S."/>
            <person name="Ahn B.O."/>
            <person name="Rhee S.Y."/>
            <person name="Sohng J.K."/>
        </authorList>
    </citation>
    <scope>NUCLEOTIDE SEQUENCE</scope>
    <source>
        <tissue evidence="1">Leaf</tissue>
    </source>
</reference>
<evidence type="ECO:0000313" key="2">
    <source>
        <dbReference type="Proteomes" id="UP000634136"/>
    </source>
</evidence>
<proteinExistence type="predicted"/>
<sequence length="249" mass="28518">MLEGFFSSSARTVSRCWCLLFLCSNALPLMFPYFSCDDECLIARSLELLLDGGIMILVLKMSFSGAGGQDKMKRNHYGNLVKGHLLNLLGRGIKACAGINPSELEELKKLGCEATLNEESIAPTRFASNIVMLKRFRLVKHGLQEMYERKDENEESSFYDVVHGILIECWTKSSTPLHCLAHSLNPRYYSYDWLSKDPRRIPSHQDSELTFERIKCLKRYFPNSEDRRKVNIEFANFSDGRKGLRTSIL</sequence>